<keyword evidence="7" id="KW-0175">Coiled coil</keyword>
<feature type="coiled-coil region" evidence="7">
    <location>
        <begin position="308"/>
        <end position="348"/>
    </location>
</feature>
<dbReference type="InterPro" id="IPR040007">
    <property type="entry name" value="Tho2"/>
</dbReference>
<dbReference type="InterPro" id="IPR021418">
    <property type="entry name" value="THO_THOC2_C"/>
</dbReference>
<dbReference type="Pfam" id="PF11732">
    <property type="entry name" value="Thoc2"/>
    <property type="match status" value="1"/>
</dbReference>
<feature type="coiled-coil region" evidence="7">
    <location>
        <begin position="912"/>
        <end position="975"/>
    </location>
</feature>
<keyword evidence="4" id="KW-0509">mRNA transport</keyword>
<gene>
    <name evidence="13" type="primary">THOC2</name>
</gene>
<dbReference type="GeneID" id="105304243"/>
<sequence length="1596" mass="183138">MAAATVVVPVEWIKNWEKSGRGEFLHLCRILSENKSHDSSTYRDFQQALYELSYHVIKGNLKHEQASNVLNDISEFREDMPSILADVFCILVMALEGKMKQSSDIETNCLEEKSKRDYFTQLVLACLYLVSDTVLKERLDPETLESLGLIKQSQQFNQKSVKIKTKLFYKQQKFNLLREENEGYAKLIAELGQDLSGNITSDLILENIKSLIGCFNLDPNRVLDVILEVFECRPEHDDFFISLLESYMSMCEPQTLCHILGFKFKFYQEPNGETPSSLYRVAAVLLQFNLIDLDDLYVHLLPADNCIMDEHKRELVEAKQIVRKLTMVVLSSEKIDEREKEKEKEEEKVEKPPDNQKLGLLEALLKIGDWQHAQNIMDQMPPYYAASHKLIALAICKLIHITIEPLYRRVGVPKGAKGSPVNALQNKRAPKQAESFEDLRRDVFNMFCYLGPHLSHDPILFAKVVRIGKSFMKEFQSDGSKQEDKEKTEVILSCLLSITDQVLLPSLSLMDCNACMSEELWGMFKTFPYQHRYRLYGQWKNETYNSHPLLVKVKAQTIDRAKYIMKRLTKENVKPSGRQIGKLSHSNPTILFDYVCFEILSQIQKYDNLITPVVDSLKYLTSLNYDVLAYCIIEALANPEKERMKHDDTTISSWLQSLASFCGAVFRKYPIDLAGLLQYVANQLKAGKSFDLLILKEVVQKMAGIEITEEMTMEQLEAMTGGEQLKAEGGYFGQIRNTKKSSQRLKDALLDHDLALPLCLLMAQQRNGVIFQEGGEKHLKLVGKLYDQCHDTLVQFGGFLASNLSTEDYIKRVPSIDVLCNEFHTPHDAAFFLSRPMYAHHISSKYDELKKSEKGSKQQHKVHKYITSCEIVMAPVHEAVVSLHVSKVWDDISPQFYATFWSLTMYDLAVPHTSYEREVNKLKVQMKAIDDNQEMPPNKKKKEKERCTALQDKLLEEEKKQMEHVQRVLQRLKLEKDNWLLAKSTKNETITKFLQLCIFPRCIFSAIDAVYCARFVELVHQQKTPNFSTLLCYDRVFSDIIYTVASCTENEASRYGRFLCCMLETVTRWHSDRATYEKECGNYPGFLTILRATGFDGGNKADQLDYENFRHVVHKWHYKLTKASVHCLETGEYTHIRNILIVLTKILPWYPKVLNLGQALERRVHKICQEEKEKRPDLYALAMGYSGQLKSRKSYMIPENEFHHKDPPPRNAVASVQNGPGGGPSSSSIGSASKSDESSTEETDKSRERSQCGVKGVNKASSATPKGNSSNGNSGSNSKTVKENDKEKGKEKEKDKKEKTPATTPEARVLGKDGKEKPKEERPNKDEKARETKERTPKSDKEKEKFKKEEKAKDEKFKTTVPNVESKSTQEKEREKEPSRERDIAKEMKSKENVKGGEKTPVSGSLKSPVPRSDIAEPEREQKRRKIDTHPSPSHSSTVKLYLNHTPPPLSKSKEREMDKKDLDKSRERSREREKKDEKDRKERKRDHSNNDREVPPDLTKRRKEENGTMGVSKHKSESPCESPYSNEKDKEKNKSKSSGKEKGGDSFKSEKMDKISSGGKKESRHDKEKIEKKEKRDSSGGKEEKKHHKSSDKHR</sequence>
<feature type="compositionally biased region" description="Basic residues" evidence="8">
    <location>
        <begin position="1586"/>
        <end position="1596"/>
    </location>
</feature>
<evidence type="ECO:0000256" key="5">
    <source>
        <dbReference type="ARBA" id="ARBA00023242"/>
    </source>
</evidence>
<comment type="similarity">
    <text evidence="2">Belongs to the THOC2 family.</text>
</comment>
<evidence type="ECO:0000256" key="6">
    <source>
        <dbReference type="ARBA" id="ARBA00047033"/>
    </source>
</evidence>
<dbReference type="GO" id="GO:0003729">
    <property type="term" value="F:mRNA binding"/>
    <property type="evidence" value="ECO:0007669"/>
    <property type="project" value="TreeGrafter"/>
</dbReference>
<evidence type="ECO:0000259" key="10">
    <source>
        <dbReference type="Pfam" id="PF11732"/>
    </source>
</evidence>
<dbReference type="Pfam" id="PF16134">
    <property type="entry name" value="THOC2_N"/>
    <property type="match status" value="1"/>
</dbReference>
<keyword evidence="12" id="KW-1185">Reference proteome</keyword>
<comment type="subcellular location">
    <subcellularLocation>
        <location evidence="1">Nucleus</location>
    </subcellularLocation>
</comment>
<name>A0A6P6BS88_PTEVA</name>
<keyword evidence="4" id="KW-0813">Transport</keyword>
<feature type="compositionally biased region" description="Basic and acidic residues" evidence="8">
    <location>
        <begin position="1368"/>
        <end position="1398"/>
    </location>
</feature>
<evidence type="ECO:0000313" key="13">
    <source>
        <dbReference type="RefSeq" id="XP_023377953.1"/>
    </source>
</evidence>
<accession>A0A6P6BS88</accession>
<protein>
    <recommendedName>
        <fullName evidence="3">THO complex subunit 2</fullName>
    </recommendedName>
</protein>
<evidence type="ECO:0000256" key="3">
    <source>
        <dbReference type="ARBA" id="ARBA00019596"/>
    </source>
</evidence>
<feature type="region of interest" description="Disordered" evidence="8">
    <location>
        <begin position="1200"/>
        <end position="1596"/>
    </location>
</feature>
<keyword evidence="5" id="KW-0539">Nucleus</keyword>
<dbReference type="GO" id="GO:0000445">
    <property type="term" value="C:THO complex part of transcription export complex"/>
    <property type="evidence" value="ECO:0007669"/>
    <property type="project" value="TreeGrafter"/>
</dbReference>
<evidence type="ECO:0000256" key="8">
    <source>
        <dbReference type="SAM" id="MobiDB-lite"/>
    </source>
</evidence>
<dbReference type="Proteomes" id="UP000515202">
    <property type="component" value="Unplaced"/>
</dbReference>
<feature type="compositionally biased region" description="Basic and acidic residues" evidence="8">
    <location>
        <begin position="1452"/>
        <end position="1507"/>
    </location>
</feature>
<proteinExistence type="inferred from homology"/>
<reference evidence="13" key="1">
    <citation type="submission" date="2025-08" db="UniProtKB">
        <authorList>
            <consortium name="RefSeq"/>
        </authorList>
    </citation>
    <scope>IDENTIFICATION</scope>
    <source>
        <tissue evidence="13">Kidney</tissue>
    </source>
</reference>
<feature type="compositionally biased region" description="Basic and acidic residues" evidence="8">
    <location>
        <begin position="1527"/>
        <end position="1585"/>
    </location>
</feature>
<evidence type="ECO:0000256" key="2">
    <source>
        <dbReference type="ARBA" id="ARBA00007857"/>
    </source>
</evidence>
<dbReference type="InterPro" id="IPR021726">
    <property type="entry name" value="THO_THOC2_N"/>
</dbReference>
<evidence type="ECO:0000313" key="12">
    <source>
        <dbReference type="Proteomes" id="UP000515202"/>
    </source>
</evidence>
<dbReference type="PANTHER" id="PTHR21597:SF0">
    <property type="entry name" value="THO COMPLEX SUBUNIT 2"/>
    <property type="match status" value="1"/>
</dbReference>
<feature type="compositionally biased region" description="Basic and acidic residues" evidence="8">
    <location>
        <begin position="1280"/>
        <end position="1300"/>
    </location>
</feature>
<evidence type="ECO:0000256" key="1">
    <source>
        <dbReference type="ARBA" id="ARBA00004123"/>
    </source>
</evidence>
<dbReference type="GeneID" id="120612222"/>
<evidence type="ECO:0000259" key="9">
    <source>
        <dbReference type="Pfam" id="PF11262"/>
    </source>
</evidence>
<dbReference type="Pfam" id="PF11262">
    <property type="entry name" value="Tho2"/>
    <property type="match status" value="1"/>
</dbReference>
<evidence type="ECO:0000256" key="7">
    <source>
        <dbReference type="SAM" id="Coils"/>
    </source>
</evidence>
<feature type="compositionally biased region" description="Basic and acidic residues" evidence="8">
    <location>
        <begin position="1234"/>
        <end position="1250"/>
    </location>
</feature>
<dbReference type="InterPro" id="IPR032302">
    <property type="entry name" value="THOC2_N"/>
</dbReference>
<dbReference type="RefSeq" id="XP_039730643.1">
    <property type="nucleotide sequence ID" value="XM_039874709.1"/>
</dbReference>
<dbReference type="GO" id="GO:0006397">
    <property type="term" value="P:mRNA processing"/>
    <property type="evidence" value="ECO:0007669"/>
    <property type="project" value="InterPro"/>
</dbReference>
<dbReference type="RefSeq" id="XP_023377953.1">
    <property type="nucleotide sequence ID" value="XM_023522185.1"/>
</dbReference>
<feature type="compositionally biased region" description="Basic and acidic residues" evidence="8">
    <location>
        <begin position="1309"/>
        <end position="1358"/>
    </location>
</feature>
<dbReference type="GO" id="GO:0006406">
    <property type="term" value="P:mRNA export from nucleus"/>
    <property type="evidence" value="ECO:0007669"/>
    <property type="project" value="InterPro"/>
</dbReference>
<evidence type="ECO:0000259" key="11">
    <source>
        <dbReference type="Pfam" id="PF16134"/>
    </source>
</evidence>
<dbReference type="PANTHER" id="PTHR21597">
    <property type="entry name" value="THO2 PROTEIN"/>
    <property type="match status" value="1"/>
</dbReference>
<feature type="domain" description="THO complex subunitTHOC2 N-terminal" evidence="10">
    <location>
        <begin position="580"/>
        <end position="659"/>
    </location>
</feature>
<dbReference type="CTD" id="57187"/>
<feature type="domain" description="THO complex subunit 2 N-terminal" evidence="11">
    <location>
        <begin position="11"/>
        <end position="432"/>
    </location>
</feature>
<evidence type="ECO:0000256" key="4">
    <source>
        <dbReference type="ARBA" id="ARBA00022816"/>
    </source>
</evidence>
<feature type="compositionally biased region" description="Low complexity" evidence="8">
    <location>
        <begin position="1267"/>
        <end position="1278"/>
    </location>
</feature>
<feature type="domain" description="THO complex subunitTHOC2 C-terminal" evidence="9">
    <location>
        <begin position="889"/>
        <end position="1189"/>
    </location>
</feature>
<comment type="subunit">
    <text evidence="6">Component of the THO subcomplex, which is composed of THOC1, THOC2, THOC3, THOC5, THOC6 and THOC7. The THO subcomplex interacts with DDX39B to form the THO-DDX39B complex which multimerizes into a 28-subunit tetrameric assembly. Component of the transcription/export (TREX) complex at least composed of ALYREF/THOC4, DDX39B, SARNP/CIP29, CHTOP and the THO subcomplex; in the complex interacts with THOC1, THOC3, THOC5, THOC7 and DDX39B. TREX seems to have a dynamic structure involving ATP-dependent remodeling. Interacts with POLDIP3 and ZC3H11A.</text>
</comment>
<organism evidence="12 13">
    <name type="scientific">Pteropus vampyrus</name>
    <name type="common">Large flying fox</name>
    <dbReference type="NCBI Taxonomy" id="132908"/>
    <lineage>
        <taxon>Eukaryota</taxon>
        <taxon>Metazoa</taxon>
        <taxon>Chordata</taxon>
        <taxon>Craniata</taxon>
        <taxon>Vertebrata</taxon>
        <taxon>Euteleostomi</taxon>
        <taxon>Mammalia</taxon>
        <taxon>Eutheria</taxon>
        <taxon>Laurasiatheria</taxon>
        <taxon>Chiroptera</taxon>
        <taxon>Yinpterochiroptera</taxon>
        <taxon>Pteropodoidea</taxon>
        <taxon>Pteropodidae</taxon>
        <taxon>Pteropodinae</taxon>
        <taxon>Pteropus</taxon>
    </lineage>
</organism>